<comment type="caution">
    <text evidence="1">The sequence shown here is derived from an EMBL/GenBank/DDBJ whole genome shotgun (WGS) entry which is preliminary data.</text>
</comment>
<protein>
    <submittedName>
        <fullName evidence="1">Uncharacterized protein</fullName>
    </submittedName>
</protein>
<dbReference type="RefSeq" id="XP_041200274.1">
    <property type="nucleotide sequence ID" value="XM_041343409.1"/>
</dbReference>
<dbReference type="EMBL" id="JABBWG010000001">
    <property type="protein sequence ID" value="KAG1827427.1"/>
    <property type="molecule type" value="Genomic_DNA"/>
</dbReference>
<gene>
    <name evidence="1" type="ORF">BJ212DRAFT_52658</name>
</gene>
<evidence type="ECO:0000313" key="1">
    <source>
        <dbReference type="EMBL" id="KAG1827427.1"/>
    </source>
</evidence>
<proteinExistence type="predicted"/>
<organism evidence="1 2">
    <name type="scientific">Suillus subaureus</name>
    <dbReference type="NCBI Taxonomy" id="48587"/>
    <lineage>
        <taxon>Eukaryota</taxon>
        <taxon>Fungi</taxon>
        <taxon>Dikarya</taxon>
        <taxon>Basidiomycota</taxon>
        <taxon>Agaricomycotina</taxon>
        <taxon>Agaricomycetes</taxon>
        <taxon>Agaricomycetidae</taxon>
        <taxon>Boletales</taxon>
        <taxon>Suillineae</taxon>
        <taxon>Suillaceae</taxon>
        <taxon>Suillus</taxon>
    </lineage>
</organism>
<sequence length="188" mass="21118">MKDFQQTLRPSTVFIPRQCTVLTLLLSRLSFNSRGNLYQFHPPQYCLQPLPIANVLSLLPSDLRLHFQDKSTEFSALTPSRNYRSNPTCSTFSGSLSDHWSRSPTQVVRHAYTPPARIDPTNLKITENVSDFDDQGPCISNRLADLSGLLYYHRTRGHTSSYDLPMPNAVLLLVCGTVECINGISDVC</sequence>
<dbReference type="OrthoDB" id="9977870at2759"/>
<reference evidence="1" key="1">
    <citation type="journal article" date="2020" name="New Phytol.">
        <title>Comparative genomics reveals dynamic genome evolution in host specialist ectomycorrhizal fungi.</title>
        <authorList>
            <person name="Lofgren L.A."/>
            <person name="Nguyen N.H."/>
            <person name="Vilgalys R."/>
            <person name="Ruytinx J."/>
            <person name="Liao H.L."/>
            <person name="Branco S."/>
            <person name="Kuo A."/>
            <person name="LaButti K."/>
            <person name="Lipzen A."/>
            <person name="Andreopoulos W."/>
            <person name="Pangilinan J."/>
            <person name="Riley R."/>
            <person name="Hundley H."/>
            <person name="Na H."/>
            <person name="Barry K."/>
            <person name="Grigoriev I.V."/>
            <person name="Stajich J.E."/>
            <person name="Kennedy P.G."/>
        </authorList>
    </citation>
    <scope>NUCLEOTIDE SEQUENCE</scope>
    <source>
        <strain evidence="1">MN1</strain>
    </source>
</reference>
<keyword evidence="2" id="KW-1185">Reference proteome</keyword>
<dbReference type="Proteomes" id="UP000807769">
    <property type="component" value="Unassembled WGS sequence"/>
</dbReference>
<dbReference type="GeneID" id="64637425"/>
<evidence type="ECO:0000313" key="2">
    <source>
        <dbReference type="Proteomes" id="UP000807769"/>
    </source>
</evidence>
<accession>A0A9P7JKK9</accession>
<dbReference type="AlphaFoldDB" id="A0A9P7JKK9"/>
<name>A0A9P7JKK9_9AGAM</name>